<evidence type="ECO:0000313" key="2">
    <source>
        <dbReference type="EMBL" id="KKQ90461.1"/>
    </source>
</evidence>
<reference evidence="2 3" key="1">
    <citation type="journal article" date="2015" name="Nature">
        <title>rRNA introns, odd ribosomes, and small enigmatic genomes across a large radiation of phyla.</title>
        <authorList>
            <person name="Brown C.T."/>
            <person name="Hug L.A."/>
            <person name="Thomas B.C."/>
            <person name="Sharon I."/>
            <person name="Castelle C.J."/>
            <person name="Singh A."/>
            <person name="Wilkins M.J."/>
            <person name="Williams K.H."/>
            <person name="Banfield J.F."/>
        </authorList>
    </citation>
    <scope>NUCLEOTIDE SEQUENCE [LARGE SCALE GENOMIC DNA]</scope>
</reference>
<feature type="transmembrane region" description="Helical" evidence="1">
    <location>
        <begin position="64"/>
        <end position="81"/>
    </location>
</feature>
<accession>A0A0G0PMC8</accession>
<feature type="transmembrane region" description="Helical" evidence="1">
    <location>
        <begin position="117"/>
        <end position="138"/>
    </location>
</feature>
<evidence type="ECO:0000256" key="1">
    <source>
        <dbReference type="SAM" id="Phobius"/>
    </source>
</evidence>
<evidence type="ECO:0000313" key="3">
    <source>
        <dbReference type="Proteomes" id="UP000033934"/>
    </source>
</evidence>
<dbReference type="Proteomes" id="UP000033934">
    <property type="component" value="Unassembled WGS sequence"/>
</dbReference>
<organism evidence="2 3">
    <name type="scientific">Berkelbacteria bacterium GW2011_GWA2_38_9</name>
    <dbReference type="NCBI Taxonomy" id="1618334"/>
    <lineage>
        <taxon>Bacteria</taxon>
        <taxon>Candidatus Berkelbacteria</taxon>
    </lineage>
</organism>
<comment type="caution">
    <text evidence="2">The sequence shown here is derived from an EMBL/GenBank/DDBJ whole genome shotgun (WGS) entry which is preliminary data.</text>
</comment>
<proteinExistence type="predicted"/>
<dbReference type="EMBL" id="LBVO01000005">
    <property type="protein sequence ID" value="KKQ90461.1"/>
    <property type="molecule type" value="Genomic_DNA"/>
</dbReference>
<protein>
    <submittedName>
        <fullName evidence="2">Uncharacterized protein</fullName>
    </submittedName>
</protein>
<keyword evidence="1" id="KW-1133">Transmembrane helix</keyword>
<feature type="transmembrane region" description="Helical" evidence="1">
    <location>
        <begin position="34"/>
        <end position="52"/>
    </location>
</feature>
<keyword evidence="1" id="KW-0472">Membrane</keyword>
<keyword evidence="1" id="KW-0812">Transmembrane</keyword>
<sequence>MTRFYIPLLNTSANPLSPDEQEKFNEHFQRCRKYYYLILLIIIPWVLLLIYLNNSTKPSSSALFFTLGLSLLFAGIININIGKISQEMKIFVRGNWFIMSRNFRYTLNDDAVYLGKYYYYSGWVIVLIAVVLLIIGWWI</sequence>
<name>A0A0G0PMC8_9BACT</name>
<dbReference type="AlphaFoldDB" id="A0A0G0PMC8"/>
<gene>
    <name evidence="2" type="ORF">UT11_C0005G0002</name>
</gene>